<evidence type="ECO:0000256" key="10">
    <source>
        <dbReference type="ARBA" id="ARBA00023136"/>
    </source>
</evidence>
<dbReference type="AlphaFoldDB" id="A0A6L5X7Z9"/>
<dbReference type="GO" id="GO:0006508">
    <property type="term" value="P:proteolysis"/>
    <property type="evidence" value="ECO:0007669"/>
    <property type="project" value="UniProtKB-KW"/>
</dbReference>
<evidence type="ECO:0000256" key="11">
    <source>
        <dbReference type="SAM" id="MobiDB-lite"/>
    </source>
</evidence>
<organism evidence="15 16">
    <name type="scientific">Porcincola intestinalis</name>
    <dbReference type="NCBI Taxonomy" id="2606632"/>
    <lineage>
        <taxon>Bacteria</taxon>
        <taxon>Bacillati</taxon>
        <taxon>Bacillota</taxon>
        <taxon>Clostridia</taxon>
        <taxon>Lachnospirales</taxon>
        <taxon>Lachnospiraceae</taxon>
        <taxon>Porcincola</taxon>
    </lineage>
</organism>
<dbReference type="InterPro" id="IPR004387">
    <property type="entry name" value="Pept_M50_Zn"/>
</dbReference>
<dbReference type="GO" id="GO:0004222">
    <property type="term" value="F:metalloendopeptidase activity"/>
    <property type="evidence" value="ECO:0007669"/>
    <property type="project" value="InterPro"/>
</dbReference>
<evidence type="ECO:0000313" key="16">
    <source>
        <dbReference type="Proteomes" id="UP000481852"/>
    </source>
</evidence>
<evidence type="ECO:0000256" key="2">
    <source>
        <dbReference type="ARBA" id="ARBA00004141"/>
    </source>
</evidence>
<evidence type="ECO:0000256" key="7">
    <source>
        <dbReference type="ARBA" id="ARBA00022833"/>
    </source>
</evidence>
<feature type="transmembrane region" description="Helical" evidence="12">
    <location>
        <begin position="108"/>
        <end position="130"/>
    </location>
</feature>
<keyword evidence="4 15" id="KW-0645">Protease</keyword>
<feature type="domain" description="PDZ" evidence="14">
    <location>
        <begin position="139"/>
        <end position="168"/>
    </location>
</feature>
<feature type="transmembrane region" description="Helical" evidence="12">
    <location>
        <begin position="343"/>
        <end position="361"/>
    </location>
</feature>
<dbReference type="InterPro" id="IPR041489">
    <property type="entry name" value="PDZ_6"/>
</dbReference>
<dbReference type="EMBL" id="VULZ01000012">
    <property type="protein sequence ID" value="MSS15518.1"/>
    <property type="molecule type" value="Genomic_DNA"/>
</dbReference>
<dbReference type="Gene3D" id="2.30.42.10">
    <property type="match status" value="1"/>
</dbReference>
<evidence type="ECO:0000259" key="14">
    <source>
        <dbReference type="Pfam" id="PF17820"/>
    </source>
</evidence>
<dbReference type="Proteomes" id="UP000481852">
    <property type="component" value="Unassembled WGS sequence"/>
</dbReference>
<evidence type="ECO:0000256" key="3">
    <source>
        <dbReference type="ARBA" id="ARBA00007931"/>
    </source>
</evidence>
<accession>A0A6L5X7Z9</accession>
<feature type="domain" description="Peptidase M50" evidence="13">
    <location>
        <begin position="6"/>
        <end position="354"/>
    </location>
</feature>
<dbReference type="SUPFAM" id="SSF50156">
    <property type="entry name" value="PDZ domain-like"/>
    <property type="match status" value="1"/>
</dbReference>
<dbReference type="Pfam" id="PF02163">
    <property type="entry name" value="Peptidase_M50"/>
    <property type="match status" value="1"/>
</dbReference>
<comment type="cofactor">
    <cofactor evidence="1">
        <name>Zn(2+)</name>
        <dbReference type="ChEBI" id="CHEBI:29105"/>
    </cofactor>
</comment>
<keyword evidence="6" id="KW-0378">Hydrolase</keyword>
<dbReference type="GO" id="GO:0016020">
    <property type="term" value="C:membrane"/>
    <property type="evidence" value="ECO:0007669"/>
    <property type="project" value="UniProtKB-SubCell"/>
</dbReference>
<evidence type="ECO:0000313" key="15">
    <source>
        <dbReference type="EMBL" id="MSS15518.1"/>
    </source>
</evidence>
<evidence type="ECO:0000256" key="12">
    <source>
        <dbReference type="SAM" id="Phobius"/>
    </source>
</evidence>
<keyword evidence="8 12" id="KW-1133">Transmembrane helix</keyword>
<comment type="subcellular location">
    <subcellularLocation>
        <location evidence="2">Membrane</location>
        <topology evidence="2">Multi-pass membrane protein</topology>
    </subcellularLocation>
</comment>
<name>A0A6L5X7Z9_9FIRM</name>
<gene>
    <name evidence="15" type="ORF">FYJ35_10795</name>
</gene>
<feature type="region of interest" description="Disordered" evidence="11">
    <location>
        <begin position="70"/>
        <end position="97"/>
    </location>
</feature>
<sequence>MNILIAIIVFSVLILFHEFGHFLLARFCRVRVIEFSLGMGPRLLSHVSRRSGTRYSLKLFPFGGSCEMKGEFSEEEEKEDKKEGGSDDGKAGDGTGDSFESKRVWQRMLIVAAGPIFNFLLAFLFALFLIGQAGYDPPVVLEVEDGSPAAQAGIEAGDWITKIGRSAISLQRDISVYPMLHSTAFSSGHPVTVHWTHEGEERSAQIVPEESADGRYLLGISTSSQYRLHGGGLTTVRYSFLETGYWIRITFDSLGMLLRGQVSADDVSGPVRIVKTISDTVEESREDGALYVWLNVLQVAILLSANLGVMNLLPLPALDGGRLLFLVVEAVTRRKPDRKFEQAVNYAGFMVLMGLALLLVFHDLQTIFR</sequence>
<keyword evidence="7" id="KW-0862">Zinc</keyword>
<evidence type="ECO:0000256" key="9">
    <source>
        <dbReference type="ARBA" id="ARBA00023049"/>
    </source>
</evidence>
<keyword evidence="9" id="KW-0482">Metalloprotease</keyword>
<dbReference type="PANTHER" id="PTHR42837">
    <property type="entry name" value="REGULATOR OF SIGMA-E PROTEASE RSEP"/>
    <property type="match status" value="1"/>
</dbReference>
<evidence type="ECO:0000256" key="6">
    <source>
        <dbReference type="ARBA" id="ARBA00022801"/>
    </source>
</evidence>
<keyword evidence="16" id="KW-1185">Reference proteome</keyword>
<evidence type="ECO:0000259" key="13">
    <source>
        <dbReference type="Pfam" id="PF02163"/>
    </source>
</evidence>
<dbReference type="PANTHER" id="PTHR42837:SF2">
    <property type="entry name" value="MEMBRANE METALLOPROTEASE ARASP2, CHLOROPLASTIC-RELATED"/>
    <property type="match status" value="1"/>
</dbReference>
<feature type="transmembrane region" description="Helical" evidence="12">
    <location>
        <begin position="6"/>
        <end position="25"/>
    </location>
</feature>
<evidence type="ECO:0000256" key="5">
    <source>
        <dbReference type="ARBA" id="ARBA00022692"/>
    </source>
</evidence>
<feature type="compositionally biased region" description="Basic and acidic residues" evidence="11">
    <location>
        <begin position="79"/>
        <end position="91"/>
    </location>
</feature>
<dbReference type="RefSeq" id="WP_154526447.1">
    <property type="nucleotide sequence ID" value="NZ_VULZ01000012.1"/>
</dbReference>
<proteinExistence type="inferred from homology"/>
<dbReference type="Pfam" id="PF17820">
    <property type="entry name" value="PDZ_6"/>
    <property type="match status" value="1"/>
</dbReference>
<keyword evidence="10 12" id="KW-0472">Membrane</keyword>
<evidence type="ECO:0000256" key="1">
    <source>
        <dbReference type="ARBA" id="ARBA00001947"/>
    </source>
</evidence>
<dbReference type="InterPro" id="IPR008915">
    <property type="entry name" value="Peptidase_M50"/>
</dbReference>
<dbReference type="CDD" id="cd06163">
    <property type="entry name" value="S2P-M50_PDZ_RseP-like"/>
    <property type="match status" value="1"/>
</dbReference>
<reference evidence="15 16" key="1">
    <citation type="submission" date="2019-08" db="EMBL/GenBank/DDBJ databases">
        <title>In-depth cultivation of the pig gut microbiome towards novel bacterial diversity and tailored functional studies.</title>
        <authorList>
            <person name="Wylensek D."/>
            <person name="Hitch T.C.A."/>
            <person name="Clavel T."/>
        </authorList>
    </citation>
    <scope>NUCLEOTIDE SEQUENCE [LARGE SCALE GENOMIC DNA]</scope>
    <source>
        <strain evidence="15 16">Oil+RF-744-WCA-WT-11</strain>
    </source>
</reference>
<dbReference type="InterPro" id="IPR036034">
    <property type="entry name" value="PDZ_sf"/>
</dbReference>
<comment type="similarity">
    <text evidence="3">Belongs to the peptidase M50B family.</text>
</comment>
<comment type="caution">
    <text evidence="15">The sequence shown here is derived from an EMBL/GenBank/DDBJ whole genome shotgun (WGS) entry which is preliminary data.</text>
</comment>
<evidence type="ECO:0000256" key="8">
    <source>
        <dbReference type="ARBA" id="ARBA00022989"/>
    </source>
</evidence>
<protein>
    <submittedName>
        <fullName evidence="15">Site-2 protease family protein</fullName>
    </submittedName>
</protein>
<keyword evidence="5 12" id="KW-0812">Transmembrane</keyword>
<evidence type="ECO:0000256" key="4">
    <source>
        <dbReference type="ARBA" id="ARBA00022670"/>
    </source>
</evidence>